<feature type="chain" id="PRO_5003391928" evidence="2">
    <location>
        <begin position="22"/>
        <end position="483"/>
    </location>
</feature>
<proteinExistence type="predicted"/>
<dbReference type="OrthoDB" id="7911455at2"/>
<dbReference type="RefSeq" id="WP_013384746.1">
    <property type="nucleotide sequence ID" value="NC_017384.1"/>
</dbReference>
<name>F9Y958_KETVW</name>
<dbReference type="HOGENOM" id="CLU_564726_0_0_5"/>
<feature type="signal peptide" evidence="2">
    <location>
        <begin position="1"/>
        <end position="21"/>
    </location>
</feature>
<evidence type="ECO:0000256" key="2">
    <source>
        <dbReference type="SAM" id="SignalP"/>
    </source>
</evidence>
<organism evidence="3 4">
    <name type="scientific">Ketogulonicigenium vulgare (strain WSH-001)</name>
    <dbReference type="NCBI Taxonomy" id="759362"/>
    <lineage>
        <taxon>Bacteria</taxon>
        <taxon>Pseudomonadati</taxon>
        <taxon>Pseudomonadota</taxon>
        <taxon>Alphaproteobacteria</taxon>
        <taxon>Rhodobacterales</taxon>
        <taxon>Roseobacteraceae</taxon>
        <taxon>Ketogulonicigenium</taxon>
    </lineage>
</organism>
<dbReference type="Proteomes" id="UP000000692">
    <property type="component" value="Chromosome"/>
</dbReference>
<keyword evidence="4" id="KW-1185">Reference proteome</keyword>
<dbReference type="EMBL" id="CP002018">
    <property type="protein sequence ID" value="AEM41275.1"/>
    <property type="molecule type" value="Genomic_DNA"/>
</dbReference>
<protein>
    <submittedName>
        <fullName evidence="3">Uncharacterized protein</fullName>
    </submittedName>
</protein>
<feature type="region of interest" description="Disordered" evidence="1">
    <location>
        <begin position="452"/>
        <end position="483"/>
    </location>
</feature>
<feature type="compositionally biased region" description="Polar residues" evidence="1">
    <location>
        <begin position="453"/>
        <end position="463"/>
    </location>
</feature>
<keyword evidence="2" id="KW-0732">Signal</keyword>
<accession>F9Y958</accession>
<dbReference type="eggNOG" id="ENOG5033SZC">
    <property type="taxonomic scope" value="Bacteria"/>
</dbReference>
<gene>
    <name evidence="3" type="ordered locus">KVU_1436</name>
</gene>
<dbReference type="AlphaFoldDB" id="F9Y958"/>
<evidence type="ECO:0000256" key="1">
    <source>
        <dbReference type="SAM" id="MobiDB-lite"/>
    </source>
</evidence>
<evidence type="ECO:0000313" key="4">
    <source>
        <dbReference type="Proteomes" id="UP000000692"/>
    </source>
</evidence>
<sequence>MLLRSLLLTACLTCLSTTGRAELVEFPEDGFWWSVARAIYDREPDFDAEARRSDIFRNADEFARDDVLIQEIARLQQQHIAMTTDLQVRLRVDVRLDDYDSARGGFPISLFEPGTYLGVGHGLIFGNSADYAVLKMDVAEARALREREAQGGRKVGILTLGDFDRAPGNGRMLMANVYNFEYFDQADNLLASLSVQPEERDLDPVAQAQLVSQTQSDLLESIGLPPLGSGWDVVRDALVQNYDYAISDMLYSDDARFRLEVGQVSVDETSDARRLRVGFGNAPDLVSQMFALQAPMARMRIPQGQIDVGFTGRGLDCGTPEILDACGVLIFDKLGGSWILTGAEGVRELDTLDYIQAVPTIVGDDIFAFVRTDQHVAYPTNWVAGRTDEQSSGSAALSARYTLGAALESEPRYVRPTEHWRTQSVNHEVTLYAVDGANGRTPVIFTMALPLSDQPSAKDSQAAPTSRSSTTPPPFGTMPFGNQ</sequence>
<reference evidence="3 4" key="1">
    <citation type="journal article" date="2011" name="J. Bacteriol.">
        <title>Complete genome sequence of the industrial strain Ketogulonicigenium vulgare WSH-001.</title>
        <authorList>
            <person name="Liu L."/>
            <person name="Li Y."/>
            <person name="Zhang J."/>
            <person name="Zhou Z."/>
            <person name="Liu J."/>
            <person name="Li X."/>
            <person name="Zhou J."/>
            <person name="Du G."/>
            <person name="Wang L."/>
            <person name="Chen J."/>
        </authorList>
    </citation>
    <scope>NUCLEOTIDE SEQUENCE [LARGE SCALE GENOMIC DNA]</scope>
    <source>
        <strain evidence="3 4">WSH-001</strain>
    </source>
</reference>
<evidence type="ECO:0000313" key="3">
    <source>
        <dbReference type="EMBL" id="AEM41275.1"/>
    </source>
</evidence>
<dbReference type="KEGG" id="kvl:KVU_1436"/>